<feature type="transmembrane region" description="Helical" evidence="2">
    <location>
        <begin position="37"/>
        <end position="62"/>
    </location>
</feature>
<evidence type="ECO:0000313" key="3">
    <source>
        <dbReference type="EMBL" id="MFD1008436.1"/>
    </source>
</evidence>
<accession>A0ABW3KK32</accession>
<dbReference type="NCBIfam" id="TIGR02230">
    <property type="entry name" value="ATPase_gene1"/>
    <property type="match status" value="1"/>
</dbReference>
<dbReference type="InterPro" id="IPR011744">
    <property type="entry name" value="ATPase_gene1"/>
</dbReference>
<dbReference type="RefSeq" id="WP_379558419.1">
    <property type="nucleotide sequence ID" value="NZ_JBHTJS010000036.1"/>
</dbReference>
<dbReference type="EMBL" id="JBHTJS010000036">
    <property type="protein sequence ID" value="MFD1008436.1"/>
    <property type="molecule type" value="Genomic_DNA"/>
</dbReference>
<dbReference type="InterPro" id="IPR032820">
    <property type="entry name" value="ATPase_put"/>
</dbReference>
<reference evidence="4" key="1">
    <citation type="journal article" date="2019" name="Int. J. Syst. Evol. Microbiol.">
        <title>The Global Catalogue of Microorganisms (GCM) 10K type strain sequencing project: providing services to taxonomists for standard genome sequencing and annotation.</title>
        <authorList>
            <consortium name="The Broad Institute Genomics Platform"/>
            <consortium name="The Broad Institute Genome Sequencing Center for Infectious Disease"/>
            <person name="Wu L."/>
            <person name="Ma J."/>
        </authorList>
    </citation>
    <scope>NUCLEOTIDE SEQUENCE [LARGE SCALE GENOMIC DNA]</scope>
    <source>
        <strain evidence="4">CCUG 60525</strain>
    </source>
</reference>
<feature type="compositionally biased region" description="Basic and acidic residues" evidence="1">
    <location>
        <begin position="7"/>
        <end position="17"/>
    </location>
</feature>
<dbReference type="Pfam" id="PF09527">
    <property type="entry name" value="ATPase_gene1"/>
    <property type="match status" value="1"/>
</dbReference>
<comment type="caution">
    <text evidence="3">The sequence shown here is derived from an EMBL/GenBank/DDBJ whole genome shotgun (WGS) entry which is preliminary data.</text>
</comment>
<evidence type="ECO:0000256" key="1">
    <source>
        <dbReference type="SAM" id="MobiDB-lite"/>
    </source>
</evidence>
<protein>
    <submittedName>
        <fullName evidence="3">AtpZ/AtpI family protein</fullName>
    </submittedName>
</protein>
<dbReference type="Proteomes" id="UP001597048">
    <property type="component" value="Unassembled WGS sequence"/>
</dbReference>
<keyword evidence="4" id="KW-1185">Reference proteome</keyword>
<keyword evidence="2" id="KW-0812">Transmembrane</keyword>
<feature type="region of interest" description="Disordered" evidence="1">
    <location>
        <begin position="1"/>
        <end position="33"/>
    </location>
</feature>
<proteinExistence type="predicted"/>
<sequence length="108" mass="11764">MMSNPKKAADKAAEAMRRSAQRTQQARSTKSVSPLHGFSTFGIIGWSIAVPTVGGAFLGVWLDKIAPQSFSWPMALILGGIMIGGIIAWNWINKEDSKQHQKSPKDQP</sequence>
<evidence type="ECO:0000313" key="4">
    <source>
        <dbReference type="Proteomes" id="UP001597048"/>
    </source>
</evidence>
<keyword evidence="2" id="KW-0472">Membrane</keyword>
<keyword evidence="2" id="KW-1133">Transmembrane helix</keyword>
<organism evidence="3 4">
    <name type="scientific">Oceanisphaera ostreae</name>
    <dbReference type="NCBI Taxonomy" id="914151"/>
    <lineage>
        <taxon>Bacteria</taxon>
        <taxon>Pseudomonadati</taxon>
        <taxon>Pseudomonadota</taxon>
        <taxon>Gammaproteobacteria</taxon>
        <taxon>Aeromonadales</taxon>
        <taxon>Aeromonadaceae</taxon>
        <taxon>Oceanisphaera</taxon>
    </lineage>
</organism>
<feature type="transmembrane region" description="Helical" evidence="2">
    <location>
        <begin position="74"/>
        <end position="92"/>
    </location>
</feature>
<gene>
    <name evidence="3" type="ORF">ACFQ1C_09760</name>
</gene>
<evidence type="ECO:0000256" key="2">
    <source>
        <dbReference type="SAM" id="Phobius"/>
    </source>
</evidence>
<name>A0ABW3KK32_9GAMM</name>